<dbReference type="EMBL" id="CZKA01000025">
    <property type="protein sequence ID" value="CUR55854.1"/>
    <property type="molecule type" value="Genomic_DNA"/>
</dbReference>
<dbReference type="Pfam" id="PF19527">
    <property type="entry name" value="DUF6055"/>
    <property type="match status" value="1"/>
</dbReference>
<dbReference type="NCBIfam" id="NF045524">
    <property type="entry name" value="MXAN_6640_HExxH"/>
    <property type="match status" value="1"/>
</dbReference>
<sequence>MRRTLASVLVAVAALTAPLIIMSAADAGPAPAADKGDTPTAAERRADVALSEAQAILGGTAAPGRDATMALVALRMKYDDLSSAEQRSADRLLARPLPQTTQCGVNVCIHYTPGSGAGNTTTNEWATTTLATMESVWTYEVGTRGYARGPASDAGAGGTPQFDVYTEELLDDGLYGYCQPEAAVPGQNYLYSGYCVLDNDYAGYPLGALPSLEVTAAHEFFHAIQFNFDTGEDPWLMEATATWMEERYADDVNDNRSYLKYGQLAQPRTPLDTFSGLTHYGNWVFFERISKKYGVDAIKNIWTRLDATAGARDNYSIQGVRNYLTSKNMKLPRFYADFAAGNLFPAKVYPEGGAYTGTKVVAGYKLSKQRHARADSVKLKHLSSASYAFRPTSTLKGSWKLRLTLAGPKSVEGTAAYAQVKLKSGKLVRKPISVSKAGKGSVRVNFTRSKVSRVTFTLVNAGTQYTCWQGTNIACSGVSKNNNNRFTWTATAVR</sequence>
<evidence type="ECO:0000313" key="1">
    <source>
        <dbReference type="EMBL" id="CUR55854.1"/>
    </source>
</evidence>
<dbReference type="AlphaFoldDB" id="A0A2P2C1I7"/>
<name>A0A2P2C1I7_9ZZZZ</name>
<accession>A0A2P2C1I7</accession>
<organism evidence="1">
    <name type="scientific">metagenome</name>
    <dbReference type="NCBI Taxonomy" id="256318"/>
    <lineage>
        <taxon>unclassified sequences</taxon>
        <taxon>metagenomes</taxon>
    </lineage>
</organism>
<protein>
    <submittedName>
        <fullName evidence="1">Uncharacterized protein</fullName>
    </submittedName>
</protein>
<gene>
    <name evidence="1" type="ORF">NOCA2310034</name>
</gene>
<dbReference type="InterPro" id="IPR045690">
    <property type="entry name" value="DUF6055"/>
</dbReference>
<proteinExistence type="predicted"/>
<reference evidence="1" key="1">
    <citation type="submission" date="2015-08" db="EMBL/GenBank/DDBJ databases">
        <authorList>
            <person name="Babu N.S."/>
            <person name="Beckwith C.J."/>
            <person name="Beseler K.G."/>
            <person name="Brison A."/>
            <person name="Carone J.V."/>
            <person name="Caskin T.P."/>
            <person name="Diamond M."/>
            <person name="Durham M.E."/>
            <person name="Foxe J.M."/>
            <person name="Go M."/>
            <person name="Henderson B.A."/>
            <person name="Jones I.B."/>
            <person name="McGettigan J.A."/>
            <person name="Micheletti S.J."/>
            <person name="Nasrallah M.E."/>
            <person name="Ortiz D."/>
            <person name="Piller C.R."/>
            <person name="Privatt S.R."/>
            <person name="Schneider S.L."/>
            <person name="Sharp S."/>
            <person name="Smith T.C."/>
            <person name="Stanton J.D."/>
            <person name="Ullery H.E."/>
            <person name="Wilson R.J."/>
            <person name="Serrano M.G."/>
            <person name="Buck G."/>
            <person name="Lee V."/>
            <person name="Wang Y."/>
            <person name="Carvalho R."/>
            <person name="Voegtly L."/>
            <person name="Shi R."/>
            <person name="Duckworth R."/>
            <person name="Johnson A."/>
            <person name="Loviza R."/>
            <person name="Walstead R."/>
            <person name="Shah Z."/>
            <person name="Kiflezghi M."/>
            <person name="Wade K."/>
            <person name="Ball S.L."/>
            <person name="Bradley K.W."/>
            <person name="Asai D.J."/>
            <person name="Bowman C.A."/>
            <person name="Russell D.A."/>
            <person name="Pope W.H."/>
            <person name="Jacobs-Sera D."/>
            <person name="Hendrix R.W."/>
            <person name="Hatfull G.F."/>
        </authorList>
    </citation>
    <scope>NUCLEOTIDE SEQUENCE</scope>
</reference>